<dbReference type="Pfam" id="PF08665">
    <property type="entry name" value="PglZ"/>
    <property type="match status" value="1"/>
</dbReference>
<proteinExistence type="predicted"/>
<dbReference type="RefSeq" id="WP_092908609.1">
    <property type="nucleotide sequence ID" value="NZ_FOUZ01000010.1"/>
</dbReference>
<dbReference type="GO" id="GO:0000160">
    <property type="term" value="P:phosphorelay signal transduction system"/>
    <property type="evidence" value="ECO:0007669"/>
    <property type="project" value="UniProtKB-KW"/>
</dbReference>
<keyword evidence="6" id="KW-1185">Reference proteome</keyword>
<gene>
    <name evidence="5" type="ORF">SAMN05421738_11036</name>
</gene>
<accession>A0A1I4XZ03</accession>
<dbReference type="PANTHER" id="PTHR44591">
    <property type="entry name" value="STRESS RESPONSE REGULATOR PROTEIN 1"/>
    <property type="match status" value="1"/>
</dbReference>
<dbReference type="Proteomes" id="UP000199149">
    <property type="component" value="Unassembled WGS sequence"/>
</dbReference>
<evidence type="ECO:0000313" key="6">
    <source>
        <dbReference type="Proteomes" id="UP000199149"/>
    </source>
</evidence>
<protein>
    <submittedName>
        <fullName evidence="5">Response regulator receiver domain-containing protein</fullName>
    </submittedName>
</protein>
<dbReference type="InterPro" id="IPR017850">
    <property type="entry name" value="Alkaline_phosphatase_core_sf"/>
</dbReference>
<evidence type="ECO:0000256" key="1">
    <source>
        <dbReference type="ARBA" id="ARBA00022553"/>
    </source>
</evidence>
<dbReference type="AlphaFoldDB" id="A0A1I4XZ03"/>
<sequence length="517" mass="60844">MAIKILWIDDEIDLLKPHQLFLEKKGYETTMINNATDALDEIEKENFSAVLIDENMPGLSGLEALPKIKELRPNLPVIMVTKSEEEHIMEDAIGSHIADYLIKPVNPNQILLSLKKILDSSKLISEKTVINYQQEFRNITMDMMNARDHEDWQEIYKKLVFWELELENIEDTALSQIIENQKSEANAAFFKFIERNYEDWLHDEDDRPILSHTIFNQLVRPHLSKEDNVLLIMVDNLRYDQWKVIEPIFNRYYNSVQENLYFSILPTATQYARNAFFAGLMPLEIEKKYPQYWLNDTDEGNKNMYEKDLLGEQLKRYGLGDLSYNYFKILNSDFEKKIADDFNNYKNNNLNVIVYNFIDILSHAKTDNKIVAEMIRDDKTYRSITKHWFENSYLMEIVKKAAHEKMKIIVTTDHGTIYVKEPTKVIGDKEASTNLRYKLGKQLQYDPKAVLAIDQPEKFFLPKVNVTSKYIFAKENLFLTYPKNYNHFVNYYKNTYQHGGISLEEIIIPMVVLTPKN</sequence>
<keyword evidence="2" id="KW-0902">Two-component regulatory system</keyword>
<evidence type="ECO:0000256" key="2">
    <source>
        <dbReference type="ARBA" id="ARBA00023012"/>
    </source>
</evidence>
<dbReference type="InterPro" id="IPR050595">
    <property type="entry name" value="Bact_response_regulator"/>
</dbReference>
<dbReference type="SUPFAM" id="SSF53649">
    <property type="entry name" value="Alkaline phosphatase-like"/>
    <property type="match status" value="1"/>
</dbReference>
<dbReference type="SMART" id="SM00448">
    <property type="entry name" value="REC"/>
    <property type="match status" value="1"/>
</dbReference>
<dbReference type="Pfam" id="PF00072">
    <property type="entry name" value="Response_reg"/>
    <property type="match status" value="1"/>
</dbReference>
<evidence type="ECO:0000259" key="4">
    <source>
        <dbReference type="PROSITE" id="PS50110"/>
    </source>
</evidence>
<dbReference type="PANTHER" id="PTHR44591:SF14">
    <property type="entry name" value="PROTEIN PILG"/>
    <property type="match status" value="1"/>
</dbReference>
<reference evidence="6" key="1">
    <citation type="submission" date="2016-10" db="EMBL/GenBank/DDBJ databases">
        <authorList>
            <person name="Varghese N."/>
            <person name="Submissions S."/>
        </authorList>
    </citation>
    <scope>NUCLEOTIDE SEQUENCE [LARGE SCALE GENOMIC DNA]</scope>
    <source>
        <strain evidence="6">XJ109</strain>
    </source>
</reference>
<dbReference type="EMBL" id="FOUZ01000010">
    <property type="protein sequence ID" value="SFN31141.1"/>
    <property type="molecule type" value="Genomic_DNA"/>
</dbReference>
<organism evidence="5 6">
    <name type="scientific">Algoriella xinjiangensis</name>
    <dbReference type="NCBI Taxonomy" id="684065"/>
    <lineage>
        <taxon>Bacteria</taxon>
        <taxon>Pseudomonadati</taxon>
        <taxon>Bacteroidota</taxon>
        <taxon>Flavobacteriia</taxon>
        <taxon>Flavobacteriales</taxon>
        <taxon>Weeksellaceae</taxon>
        <taxon>Algoriella</taxon>
    </lineage>
</organism>
<evidence type="ECO:0000256" key="3">
    <source>
        <dbReference type="PROSITE-ProRule" id="PRU00169"/>
    </source>
</evidence>
<name>A0A1I4XZ03_9FLAO</name>
<dbReference type="OrthoDB" id="9813025at2"/>
<feature type="modified residue" description="4-aspartylphosphate" evidence="3">
    <location>
        <position position="53"/>
    </location>
</feature>
<keyword evidence="1 3" id="KW-0597">Phosphoprotein</keyword>
<dbReference type="Gene3D" id="3.40.50.2300">
    <property type="match status" value="1"/>
</dbReference>
<dbReference type="InterPro" id="IPR001789">
    <property type="entry name" value="Sig_transdc_resp-reg_receiver"/>
</dbReference>
<dbReference type="STRING" id="684065.SAMN05421738_11036"/>
<evidence type="ECO:0000313" key="5">
    <source>
        <dbReference type="EMBL" id="SFN31141.1"/>
    </source>
</evidence>
<dbReference type="CDD" id="cd00156">
    <property type="entry name" value="REC"/>
    <property type="match status" value="1"/>
</dbReference>
<dbReference type="InterPro" id="IPR011006">
    <property type="entry name" value="CheY-like_superfamily"/>
</dbReference>
<dbReference type="SUPFAM" id="SSF52172">
    <property type="entry name" value="CheY-like"/>
    <property type="match status" value="1"/>
</dbReference>
<dbReference type="PROSITE" id="PS50110">
    <property type="entry name" value="RESPONSE_REGULATORY"/>
    <property type="match status" value="1"/>
</dbReference>
<feature type="domain" description="Response regulatory" evidence="4">
    <location>
        <begin position="4"/>
        <end position="118"/>
    </location>
</feature>